<dbReference type="Gene3D" id="3.20.20.100">
    <property type="entry name" value="NADP-dependent oxidoreductase domain"/>
    <property type="match status" value="1"/>
</dbReference>
<sequence>MSIERTLLAPGHAISRLIRGGWQLAGDHGPVDRASLNDGFLAGYDAGITTLDCADIYTGVEAMIGDFRRHLAQARGAEALARLKVHTKFVPDLDGLAHLSFADVEAIIDRSRARLGMERLDLVQFHWWDYGLGDPVAALHHLARLRADGRIAHIAGTNFDAAHLAQFAAAGVPLASIQVQYSLLDRRPAGAFAATAAASGTGLLCYGTLAGGFLSARWLGQPDPAAILTNRSLIKYRLIIDECGGWDAFQGLLETLGAIAASHDVPLSAVAARWVLDQPQVAAIIIGARDASHLADTLAIATVRLSPADHARIAAALPAGPQGDVYALERDRTGRHGRIMKYGLNKG</sequence>
<dbReference type="SUPFAM" id="SSF51430">
    <property type="entry name" value="NAD(P)-linked oxidoreductase"/>
    <property type="match status" value="1"/>
</dbReference>
<dbReference type="EMBL" id="NOXT01000112">
    <property type="protein sequence ID" value="OYQ27815.1"/>
    <property type="molecule type" value="Genomic_DNA"/>
</dbReference>
<gene>
    <name evidence="2" type="ORF">CHU93_10085</name>
</gene>
<evidence type="ECO:0000313" key="2">
    <source>
        <dbReference type="EMBL" id="OYQ27815.1"/>
    </source>
</evidence>
<dbReference type="RefSeq" id="WP_094473923.1">
    <property type="nucleotide sequence ID" value="NZ_NOXT01000112.1"/>
</dbReference>
<dbReference type="CDD" id="cd19101">
    <property type="entry name" value="AKR_unchar"/>
    <property type="match status" value="1"/>
</dbReference>
<name>A0A255YGX1_9SPHN</name>
<accession>A0A255YGX1</accession>
<protein>
    <submittedName>
        <fullName evidence="2">Aldo/keto reductase</fullName>
    </submittedName>
</protein>
<dbReference type="Proteomes" id="UP000216991">
    <property type="component" value="Unassembled WGS sequence"/>
</dbReference>
<dbReference type="Pfam" id="PF00248">
    <property type="entry name" value="Aldo_ket_red"/>
    <property type="match status" value="1"/>
</dbReference>
<dbReference type="InterPro" id="IPR036812">
    <property type="entry name" value="NAD(P)_OxRdtase_dom_sf"/>
</dbReference>
<dbReference type="AlphaFoldDB" id="A0A255YGX1"/>
<feature type="domain" description="NADP-dependent oxidoreductase" evidence="1">
    <location>
        <begin position="17"/>
        <end position="316"/>
    </location>
</feature>
<dbReference type="OrthoDB" id="9783572at2"/>
<dbReference type="PANTHER" id="PTHR43147:SF2">
    <property type="entry name" value="NADP-DEPENDENT OXIDOREDUCTASE DOMAIN-CONTAINING PROTEIN"/>
    <property type="match status" value="1"/>
</dbReference>
<dbReference type="InterPro" id="IPR023210">
    <property type="entry name" value="NADP_OxRdtase_dom"/>
</dbReference>
<comment type="caution">
    <text evidence="2">The sequence shown here is derived from an EMBL/GenBank/DDBJ whole genome shotgun (WGS) entry which is preliminary data.</text>
</comment>
<keyword evidence="3" id="KW-1185">Reference proteome</keyword>
<organism evidence="2 3">
    <name type="scientific">Sandarakinorhabdus cyanobacteriorum</name>
    <dbReference type="NCBI Taxonomy" id="1981098"/>
    <lineage>
        <taxon>Bacteria</taxon>
        <taxon>Pseudomonadati</taxon>
        <taxon>Pseudomonadota</taxon>
        <taxon>Alphaproteobacteria</taxon>
        <taxon>Sphingomonadales</taxon>
        <taxon>Sphingosinicellaceae</taxon>
        <taxon>Sandarakinorhabdus</taxon>
    </lineage>
</organism>
<dbReference type="PANTHER" id="PTHR43147">
    <property type="entry name" value="PROTEIN TAS"/>
    <property type="match status" value="1"/>
</dbReference>
<proteinExistence type="predicted"/>
<reference evidence="2 3" key="1">
    <citation type="submission" date="2017-07" db="EMBL/GenBank/DDBJ databases">
        <title>Sandarakinorhabdus cyanobacteriorum sp. nov., a novel bacterium isolated from cyanobacterial aggregates in a eutrophic lake.</title>
        <authorList>
            <person name="Cai H."/>
        </authorList>
    </citation>
    <scope>NUCLEOTIDE SEQUENCE [LARGE SCALE GENOMIC DNA]</scope>
    <source>
        <strain evidence="2 3">TH057</strain>
    </source>
</reference>
<evidence type="ECO:0000259" key="1">
    <source>
        <dbReference type="Pfam" id="PF00248"/>
    </source>
</evidence>
<evidence type="ECO:0000313" key="3">
    <source>
        <dbReference type="Proteomes" id="UP000216991"/>
    </source>
</evidence>